<keyword evidence="6" id="KW-0963">Cytoplasm</keyword>
<dbReference type="Pfam" id="PF01171">
    <property type="entry name" value="ATP_bind_3"/>
    <property type="match status" value="1"/>
</dbReference>
<evidence type="ECO:0000256" key="2">
    <source>
        <dbReference type="ARBA" id="ARBA00022694"/>
    </source>
</evidence>
<dbReference type="GO" id="GO:0006400">
    <property type="term" value="P:tRNA modification"/>
    <property type="evidence" value="ECO:0007669"/>
    <property type="project" value="UniProtKB-UniRule"/>
</dbReference>
<comment type="similarity">
    <text evidence="6">Belongs to the tRNA(Ile)-lysidine synthase family.</text>
</comment>
<evidence type="ECO:0000256" key="4">
    <source>
        <dbReference type="ARBA" id="ARBA00022840"/>
    </source>
</evidence>
<comment type="caution">
    <text evidence="9">The sequence shown here is derived from an EMBL/GenBank/DDBJ whole genome shotgun (WGS) entry which is preliminary data.</text>
</comment>
<dbReference type="InterPro" id="IPR011063">
    <property type="entry name" value="TilS/TtcA_N"/>
</dbReference>
<sequence>MRRARKLRRRVPERRRRGAPQGPPRGGPGRLLSLDLPALLARCRALCPQGPLVLALSGGGDSTALLHILADLARAEARPLHALVVDHRLRADSAAEAETAAHAARSLGAAARVLAWTDPHATQAQARLARHRLLAEAARGTGARTLFLGHTREDRIETLAMRLARAGGGRGLAAMGELDPSPVWPQGRGLRLARPLLHTTREDLRDFLEARGADWVEDPSNADPRYERVRLRTSGLGEDPRFATRLLRLGDAARGFESRVIEAAAGLLDRAASRLAWGGLALDADAWAASAPVVQSRAMEFALLSVSGAPGLPGPGRVEAALAALARSQRRTVAGVLIDEGGRLGRDPAAAGRADGTPGAAPLVLAPGEAGVFDGRLDAAAQDGLVVAVAGSRPADGLEAVPAAFRPGVPVIETASGERLAAFAPGAARYGTFTLLTGARLLHLAFPFGAGTWFDEV</sequence>
<comment type="domain">
    <text evidence="6">The N-terminal region contains the highly conserved SGGXDS motif, predicted to be a P-loop motif involved in ATP binding.</text>
</comment>
<dbReference type="PANTHER" id="PTHR43033">
    <property type="entry name" value="TRNA(ILE)-LYSIDINE SYNTHASE-RELATED"/>
    <property type="match status" value="1"/>
</dbReference>
<protein>
    <recommendedName>
        <fullName evidence="6">tRNA(Ile)-lysidine synthase</fullName>
        <ecNumber evidence="6">6.3.4.19</ecNumber>
    </recommendedName>
    <alternativeName>
        <fullName evidence="6">tRNA(Ile)-2-lysyl-cytidine synthase</fullName>
    </alternativeName>
    <alternativeName>
        <fullName evidence="6">tRNA(Ile)-lysidine synthetase</fullName>
    </alternativeName>
</protein>
<comment type="catalytic activity">
    <reaction evidence="5 6">
        <text>cytidine(34) in tRNA(Ile2) + L-lysine + ATP = lysidine(34) in tRNA(Ile2) + AMP + diphosphate + H(+)</text>
        <dbReference type="Rhea" id="RHEA:43744"/>
        <dbReference type="Rhea" id="RHEA-COMP:10625"/>
        <dbReference type="Rhea" id="RHEA-COMP:10670"/>
        <dbReference type="ChEBI" id="CHEBI:15378"/>
        <dbReference type="ChEBI" id="CHEBI:30616"/>
        <dbReference type="ChEBI" id="CHEBI:32551"/>
        <dbReference type="ChEBI" id="CHEBI:33019"/>
        <dbReference type="ChEBI" id="CHEBI:82748"/>
        <dbReference type="ChEBI" id="CHEBI:83665"/>
        <dbReference type="ChEBI" id="CHEBI:456215"/>
        <dbReference type="EC" id="6.3.4.19"/>
    </reaction>
</comment>
<organism evidence="9 10">
    <name type="scientific">Marinicauda algicola</name>
    <dbReference type="NCBI Taxonomy" id="2029849"/>
    <lineage>
        <taxon>Bacteria</taxon>
        <taxon>Pseudomonadati</taxon>
        <taxon>Pseudomonadota</taxon>
        <taxon>Alphaproteobacteria</taxon>
        <taxon>Maricaulales</taxon>
        <taxon>Maricaulaceae</taxon>
        <taxon>Marinicauda</taxon>
    </lineage>
</organism>
<keyword evidence="10" id="KW-1185">Reference proteome</keyword>
<dbReference type="GO" id="GO:0032267">
    <property type="term" value="F:tRNA(Ile)-lysidine synthase activity"/>
    <property type="evidence" value="ECO:0007669"/>
    <property type="project" value="UniProtKB-EC"/>
</dbReference>
<dbReference type="PANTHER" id="PTHR43033:SF5">
    <property type="entry name" value="TRNA(ILE)-LYSIDINE SYNTHETASE"/>
    <property type="match status" value="1"/>
</dbReference>
<dbReference type="InterPro" id="IPR012795">
    <property type="entry name" value="tRNA_Ile_lys_synt_N"/>
</dbReference>
<dbReference type="EC" id="6.3.4.19" evidence="6"/>
<comment type="function">
    <text evidence="6">Ligates lysine onto the cytidine present at position 34 of the AUA codon-specific tRNA(Ile) that contains the anticodon CAU, in an ATP-dependent manner. Cytidine is converted to lysidine, thus changing the amino acid specificity of the tRNA from methionine to isoleucine.</text>
</comment>
<dbReference type="Proteomes" id="UP000308054">
    <property type="component" value="Unassembled WGS sequence"/>
</dbReference>
<dbReference type="GO" id="GO:0005737">
    <property type="term" value="C:cytoplasm"/>
    <property type="evidence" value="ECO:0007669"/>
    <property type="project" value="UniProtKB-SubCell"/>
</dbReference>
<evidence type="ECO:0000256" key="3">
    <source>
        <dbReference type="ARBA" id="ARBA00022741"/>
    </source>
</evidence>
<keyword evidence="1 6" id="KW-0436">Ligase</keyword>
<evidence type="ECO:0000313" key="10">
    <source>
        <dbReference type="Proteomes" id="UP000308054"/>
    </source>
</evidence>
<feature type="compositionally biased region" description="Basic residues" evidence="7">
    <location>
        <begin position="1"/>
        <end position="18"/>
    </location>
</feature>
<dbReference type="AlphaFoldDB" id="A0A4S2H574"/>
<name>A0A4S2H574_9PROT</name>
<dbReference type="InterPro" id="IPR014729">
    <property type="entry name" value="Rossmann-like_a/b/a_fold"/>
</dbReference>
<dbReference type="GO" id="GO:0005524">
    <property type="term" value="F:ATP binding"/>
    <property type="evidence" value="ECO:0007669"/>
    <property type="project" value="UniProtKB-UniRule"/>
</dbReference>
<feature type="domain" description="tRNA(Ile)-lysidine/2-thiocytidine synthase N-terminal" evidence="8">
    <location>
        <begin position="52"/>
        <end position="233"/>
    </location>
</feature>
<dbReference type="EMBL" id="SRXW01000001">
    <property type="protein sequence ID" value="TGY90462.1"/>
    <property type="molecule type" value="Genomic_DNA"/>
</dbReference>
<dbReference type="SUPFAM" id="SSF52402">
    <property type="entry name" value="Adenine nucleotide alpha hydrolases-like"/>
    <property type="match status" value="1"/>
</dbReference>
<comment type="subcellular location">
    <subcellularLocation>
        <location evidence="6">Cytoplasm</location>
    </subcellularLocation>
</comment>
<keyword evidence="2 6" id="KW-0819">tRNA processing</keyword>
<evidence type="ECO:0000256" key="6">
    <source>
        <dbReference type="HAMAP-Rule" id="MF_01161"/>
    </source>
</evidence>
<evidence type="ECO:0000313" key="9">
    <source>
        <dbReference type="EMBL" id="TGY90462.1"/>
    </source>
</evidence>
<dbReference type="CDD" id="cd01992">
    <property type="entry name" value="TilS_N"/>
    <property type="match status" value="1"/>
</dbReference>
<accession>A0A4S2H574</accession>
<dbReference type="NCBIfam" id="TIGR02432">
    <property type="entry name" value="lysidine_TilS_N"/>
    <property type="match status" value="1"/>
</dbReference>
<dbReference type="InterPro" id="IPR012094">
    <property type="entry name" value="tRNA_Ile_lys_synt"/>
</dbReference>
<evidence type="ECO:0000259" key="8">
    <source>
        <dbReference type="Pfam" id="PF01171"/>
    </source>
</evidence>
<dbReference type="HAMAP" id="MF_01161">
    <property type="entry name" value="tRNA_Ile_lys_synt"/>
    <property type="match status" value="1"/>
</dbReference>
<keyword evidence="4 6" id="KW-0067">ATP-binding</keyword>
<evidence type="ECO:0000256" key="1">
    <source>
        <dbReference type="ARBA" id="ARBA00022598"/>
    </source>
</evidence>
<feature type="region of interest" description="Disordered" evidence="7">
    <location>
        <begin position="1"/>
        <end position="30"/>
    </location>
</feature>
<evidence type="ECO:0000256" key="5">
    <source>
        <dbReference type="ARBA" id="ARBA00048539"/>
    </source>
</evidence>
<proteinExistence type="inferred from homology"/>
<keyword evidence="3 6" id="KW-0547">Nucleotide-binding</keyword>
<reference evidence="9 10" key="1">
    <citation type="journal article" date="2017" name="Int. J. Syst. Evol. Microbiol.">
        <title>Marinicauda algicola sp. nov., isolated from a marine red alga Rhodosorus marinus.</title>
        <authorList>
            <person name="Jeong S.E."/>
            <person name="Jeon S.H."/>
            <person name="Chun B.H."/>
            <person name="Kim D.W."/>
            <person name="Jeon C.O."/>
        </authorList>
    </citation>
    <scope>NUCLEOTIDE SEQUENCE [LARGE SCALE GENOMIC DNA]</scope>
    <source>
        <strain evidence="9 10">JCM 31718</strain>
    </source>
</reference>
<gene>
    <name evidence="6 9" type="primary">tilS</name>
    <name evidence="9" type="ORF">E5163_04910</name>
</gene>
<dbReference type="Gene3D" id="3.40.50.620">
    <property type="entry name" value="HUPs"/>
    <property type="match status" value="1"/>
</dbReference>
<feature type="binding site" evidence="6">
    <location>
        <begin position="57"/>
        <end position="62"/>
    </location>
    <ligand>
        <name>ATP</name>
        <dbReference type="ChEBI" id="CHEBI:30616"/>
    </ligand>
</feature>
<evidence type="ECO:0000256" key="7">
    <source>
        <dbReference type="SAM" id="MobiDB-lite"/>
    </source>
</evidence>